<dbReference type="Pfam" id="PF07690">
    <property type="entry name" value="MFS_1"/>
    <property type="match status" value="1"/>
</dbReference>
<evidence type="ECO:0000256" key="2">
    <source>
        <dbReference type="ARBA" id="ARBA00022692"/>
    </source>
</evidence>
<evidence type="ECO:0000256" key="5">
    <source>
        <dbReference type="SAM" id="Phobius"/>
    </source>
</evidence>
<reference evidence="6 7" key="1">
    <citation type="submission" date="2020-08" db="EMBL/GenBank/DDBJ databases">
        <title>Complete Genome Sequence of Effusibacillus dendaii Strain skT53, Isolated from Farmland soil.</title>
        <authorList>
            <person name="Konishi T."/>
            <person name="Kawasaki H."/>
        </authorList>
    </citation>
    <scope>NUCLEOTIDE SEQUENCE [LARGE SCALE GENOMIC DNA]</scope>
    <source>
        <strain evidence="7">skT53</strain>
    </source>
</reference>
<dbReference type="InterPro" id="IPR011701">
    <property type="entry name" value="MFS"/>
</dbReference>
<evidence type="ECO:0000256" key="1">
    <source>
        <dbReference type="ARBA" id="ARBA00004651"/>
    </source>
</evidence>
<dbReference type="EMBL" id="AP023366">
    <property type="protein sequence ID" value="BCJ85532.1"/>
    <property type="molecule type" value="Genomic_DNA"/>
</dbReference>
<keyword evidence="4 5" id="KW-0472">Membrane</keyword>
<sequence>MNKSELAHIRGLDEQGNINKPFDTKKKPKVPWRTLLANSNMWYIMAAYACYNYCLYFFVTWLPTYLVDYRHFSLVKMGLFASLPLFAGVIGDTVGGIITDKILEKTKNTKFARKVVAITP</sequence>
<proteinExistence type="predicted"/>
<keyword evidence="3 5" id="KW-1133">Transmembrane helix</keyword>
<feature type="transmembrane region" description="Helical" evidence="5">
    <location>
        <begin position="79"/>
        <end position="98"/>
    </location>
</feature>
<evidence type="ECO:0000256" key="4">
    <source>
        <dbReference type="ARBA" id="ARBA00023136"/>
    </source>
</evidence>
<dbReference type="Proteomes" id="UP000593802">
    <property type="component" value="Chromosome"/>
</dbReference>
<dbReference type="GO" id="GO:0022857">
    <property type="term" value="F:transmembrane transporter activity"/>
    <property type="evidence" value="ECO:0007669"/>
    <property type="project" value="InterPro"/>
</dbReference>
<evidence type="ECO:0000313" key="7">
    <source>
        <dbReference type="Proteomes" id="UP000593802"/>
    </source>
</evidence>
<dbReference type="InterPro" id="IPR036259">
    <property type="entry name" value="MFS_trans_sf"/>
</dbReference>
<dbReference type="InterPro" id="IPR050382">
    <property type="entry name" value="MFS_Na/Anion_cotransporter"/>
</dbReference>
<dbReference type="AlphaFoldDB" id="A0A7I8D833"/>
<dbReference type="PANTHER" id="PTHR11662">
    <property type="entry name" value="SOLUTE CARRIER FAMILY 17"/>
    <property type="match status" value="1"/>
</dbReference>
<name>A0A7I8D833_9BACL</name>
<keyword evidence="2 5" id="KW-0812">Transmembrane</keyword>
<evidence type="ECO:0000313" key="6">
    <source>
        <dbReference type="EMBL" id="BCJ85532.1"/>
    </source>
</evidence>
<protein>
    <submittedName>
        <fullName evidence="6">Uncharacterized protein</fullName>
    </submittedName>
</protein>
<gene>
    <name evidence="6" type="ORF">skT53_05170</name>
</gene>
<accession>A0A7I8D833</accession>
<dbReference type="Gene3D" id="1.20.1250.20">
    <property type="entry name" value="MFS general substrate transporter like domains"/>
    <property type="match status" value="1"/>
</dbReference>
<evidence type="ECO:0000256" key="3">
    <source>
        <dbReference type="ARBA" id="ARBA00022989"/>
    </source>
</evidence>
<organism evidence="6 7">
    <name type="scientific">Effusibacillus dendaii</name>
    <dbReference type="NCBI Taxonomy" id="2743772"/>
    <lineage>
        <taxon>Bacteria</taxon>
        <taxon>Bacillati</taxon>
        <taxon>Bacillota</taxon>
        <taxon>Bacilli</taxon>
        <taxon>Bacillales</taxon>
        <taxon>Alicyclobacillaceae</taxon>
        <taxon>Effusibacillus</taxon>
    </lineage>
</organism>
<dbReference type="SUPFAM" id="SSF103473">
    <property type="entry name" value="MFS general substrate transporter"/>
    <property type="match status" value="1"/>
</dbReference>
<keyword evidence="7" id="KW-1185">Reference proteome</keyword>
<dbReference type="KEGG" id="eff:skT53_05170"/>
<dbReference type="GO" id="GO:0005886">
    <property type="term" value="C:plasma membrane"/>
    <property type="evidence" value="ECO:0007669"/>
    <property type="project" value="UniProtKB-SubCell"/>
</dbReference>
<feature type="transmembrane region" description="Helical" evidence="5">
    <location>
        <begin position="35"/>
        <end position="59"/>
    </location>
</feature>
<dbReference type="PANTHER" id="PTHR11662:SF399">
    <property type="entry name" value="FI19708P1-RELATED"/>
    <property type="match status" value="1"/>
</dbReference>
<comment type="subcellular location">
    <subcellularLocation>
        <location evidence="1">Cell membrane</location>
        <topology evidence="1">Multi-pass membrane protein</topology>
    </subcellularLocation>
</comment>